<dbReference type="Proteomes" id="UP000052023">
    <property type="component" value="Unassembled WGS sequence"/>
</dbReference>
<dbReference type="EMBL" id="LLYA01000124">
    <property type="protein sequence ID" value="KRR26587.1"/>
    <property type="molecule type" value="Genomic_DNA"/>
</dbReference>
<keyword evidence="2" id="KW-1185">Reference proteome</keyword>
<dbReference type="AlphaFoldDB" id="A0A0R3N340"/>
<reference evidence="1 2" key="1">
    <citation type="submission" date="2014-03" db="EMBL/GenBank/DDBJ databases">
        <title>Bradyrhizobium valentinum sp. nov., isolated from effective nodules of Lupinus mariae-josephae, a lupine endemic of basic-lime soils in Eastern Spain.</title>
        <authorList>
            <person name="Duran D."/>
            <person name="Rey L."/>
            <person name="Navarro A."/>
            <person name="Busquets A."/>
            <person name="Imperial J."/>
            <person name="Ruiz-Argueso T."/>
        </authorList>
    </citation>
    <scope>NUCLEOTIDE SEQUENCE [LARGE SCALE GENOMIC DNA]</scope>
    <source>
        <strain evidence="1 2">Ro19</strain>
    </source>
</reference>
<organism evidence="1 2">
    <name type="scientific">Bradyrhizobium retamae</name>
    <dbReference type="NCBI Taxonomy" id="1300035"/>
    <lineage>
        <taxon>Bacteria</taxon>
        <taxon>Pseudomonadati</taxon>
        <taxon>Pseudomonadota</taxon>
        <taxon>Alphaproteobacteria</taxon>
        <taxon>Hyphomicrobiales</taxon>
        <taxon>Nitrobacteraceae</taxon>
        <taxon>Bradyrhizobium</taxon>
    </lineage>
</organism>
<sequence length="65" mass="7551">MARMQVSTETSAWLLQAKDILDEARRLKPGPERDELRQTAKVLREIAKLEATSESALERDRRQRT</sequence>
<proteinExistence type="predicted"/>
<gene>
    <name evidence="1" type="ORF">CQ13_22585</name>
</gene>
<name>A0A0R3N340_9BRAD</name>
<protein>
    <submittedName>
        <fullName evidence="1">Uncharacterized protein</fullName>
    </submittedName>
</protein>
<dbReference type="OrthoDB" id="8252290at2"/>
<evidence type="ECO:0000313" key="1">
    <source>
        <dbReference type="EMBL" id="KRR26587.1"/>
    </source>
</evidence>
<evidence type="ECO:0000313" key="2">
    <source>
        <dbReference type="Proteomes" id="UP000052023"/>
    </source>
</evidence>
<dbReference type="RefSeq" id="WP_057843690.1">
    <property type="nucleotide sequence ID" value="NZ_LLYA01000124.1"/>
</dbReference>
<comment type="caution">
    <text evidence="1">The sequence shown here is derived from an EMBL/GenBank/DDBJ whole genome shotgun (WGS) entry which is preliminary data.</text>
</comment>
<accession>A0A0R3N340</accession>